<gene>
    <name evidence="4" type="ORF">SCD90_11195</name>
</gene>
<evidence type="ECO:0000256" key="1">
    <source>
        <dbReference type="ARBA" id="ARBA00000274"/>
    </source>
</evidence>
<dbReference type="InterPro" id="IPR005269">
    <property type="entry name" value="LOG"/>
</dbReference>
<dbReference type="EC" id="3.2.2.n1" evidence="3"/>
<protein>
    <recommendedName>
        <fullName evidence="3">Cytokinin riboside 5'-monophosphate phosphoribohydrolase</fullName>
        <ecNumber evidence="3">3.2.2.n1</ecNumber>
    </recommendedName>
</protein>
<proteinExistence type="inferred from homology"/>
<comment type="similarity">
    <text evidence="2 3">Belongs to the LOG family.</text>
</comment>
<keyword evidence="3" id="KW-0378">Hydrolase</keyword>
<dbReference type="Proteomes" id="UP001274321">
    <property type="component" value="Unassembled WGS sequence"/>
</dbReference>
<sequence length="205" mass="22553">MQLMKSVCVYCGSGPGRDPQHEASAKTLGRLMAENGVELVYGGGGNGLMGTVARSVLENGGKVVGIIPEFLVRRESMLETVQEHIVVEDMHTRKRLMFERADGFIALPGGIGTLEELVEQLTWAQLGRHHKPIMIANVGGYWDPLLAMFEHMTAHAFIRESLWVPYLVAERIEDVLPAMEDAAEQVLDEGMEPKRSVAGTPLGRM</sequence>
<dbReference type="EMBL" id="JAXAFJ010000006">
    <property type="protein sequence ID" value="MDX6806630.1"/>
    <property type="molecule type" value="Genomic_DNA"/>
</dbReference>
<dbReference type="InterPro" id="IPR031100">
    <property type="entry name" value="LOG_fam"/>
</dbReference>
<comment type="caution">
    <text evidence="4">The sequence shown here is derived from an EMBL/GenBank/DDBJ whole genome shotgun (WGS) entry which is preliminary data.</text>
</comment>
<comment type="catalytic activity">
    <reaction evidence="1">
        <text>AMP + H2O = D-ribose 5-phosphate + adenine</text>
        <dbReference type="Rhea" id="RHEA:20129"/>
        <dbReference type="ChEBI" id="CHEBI:15377"/>
        <dbReference type="ChEBI" id="CHEBI:16708"/>
        <dbReference type="ChEBI" id="CHEBI:78346"/>
        <dbReference type="ChEBI" id="CHEBI:456215"/>
        <dbReference type="EC" id="3.2.2.4"/>
    </reaction>
</comment>
<evidence type="ECO:0000256" key="3">
    <source>
        <dbReference type="RuleBase" id="RU363015"/>
    </source>
</evidence>
<organism evidence="4 5">
    <name type="scientific">Terrihabitans rhizophilus</name>
    <dbReference type="NCBI Taxonomy" id="3092662"/>
    <lineage>
        <taxon>Bacteria</taxon>
        <taxon>Pseudomonadati</taxon>
        <taxon>Pseudomonadota</taxon>
        <taxon>Alphaproteobacteria</taxon>
        <taxon>Hyphomicrobiales</taxon>
        <taxon>Terrihabitans</taxon>
    </lineage>
</organism>
<evidence type="ECO:0000313" key="4">
    <source>
        <dbReference type="EMBL" id="MDX6806630.1"/>
    </source>
</evidence>
<dbReference type="NCBIfam" id="TIGR00730">
    <property type="entry name" value="Rossman fold protein, TIGR00730 family"/>
    <property type="match status" value="1"/>
</dbReference>
<evidence type="ECO:0000313" key="5">
    <source>
        <dbReference type="Proteomes" id="UP001274321"/>
    </source>
</evidence>
<dbReference type="RefSeq" id="WP_319844758.1">
    <property type="nucleotide sequence ID" value="NZ_JAXAFJ010000006.1"/>
</dbReference>
<name>A0ABU4RP66_9HYPH</name>
<dbReference type="Gene3D" id="3.40.50.450">
    <property type="match status" value="1"/>
</dbReference>
<keyword evidence="5" id="KW-1185">Reference proteome</keyword>
<dbReference type="PANTHER" id="PTHR31223">
    <property type="entry name" value="LOG FAMILY PROTEIN YJL055W"/>
    <property type="match status" value="1"/>
</dbReference>
<accession>A0ABU4RP66</accession>
<reference evidence="4 5" key="1">
    <citation type="submission" date="2023-11" db="EMBL/GenBank/DDBJ databases">
        <authorList>
            <person name="Bao R."/>
        </authorList>
    </citation>
    <scope>NUCLEOTIDE SEQUENCE [LARGE SCALE GENOMIC DNA]</scope>
    <source>
        <strain evidence="4 5">PJ23</strain>
    </source>
</reference>
<dbReference type="PANTHER" id="PTHR31223:SF70">
    <property type="entry name" value="LOG FAMILY PROTEIN YJL055W"/>
    <property type="match status" value="1"/>
</dbReference>
<dbReference type="SUPFAM" id="SSF102405">
    <property type="entry name" value="MCP/YpsA-like"/>
    <property type="match status" value="1"/>
</dbReference>
<dbReference type="Pfam" id="PF03641">
    <property type="entry name" value="Lysine_decarbox"/>
    <property type="match status" value="1"/>
</dbReference>
<evidence type="ECO:0000256" key="2">
    <source>
        <dbReference type="ARBA" id="ARBA00006763"/>
    </source>
</evidence>
<keyword evidence="3" id="KW-0203">Cytokinin biosynthesis</keyword>